<dbReference type="Pfam" id="PF13306">
    <property type="entry name" value="LRR_5"/>
    <property type="match status" value="1"/>
</dbReference>
<dbReference type="InterPro" id="IPR032675">
    <property type="entry name" value="LRR_dom_sf"/>
</dbReference>
<dbReference type="InterPro" id="IPR026906">
    <property type="entry name" value="LRR_5"/>
</dbReference>
<dbReference type="EMBL" id="BPVZ01000009">
    <property type="protein sequence ID" value="GKU95906.1"/>
    <property type="molecule type" value="Genomic_DNA"/>
</dbReference>
<dbReference type="Gene3D" id="3.40.50.300">
    <property type="entry name" value="P-loop containing nucleotide triphosphate hydrolases"/>
    <property type="match status" value="1"/>
</dbReference>
<reference evidence="5 6" key="1">
    <citation type="journal article" date="2021" name="Commun. Biol.">
        <title>The genome of Shorea leprosula (Dipterocarpaceae) highlights the ecological relevance of drought in aseasonal tropical rainforests.</title>
        <authorList>
            <person name="Ng K.K.S."/>
            <person name="Kobayashi M.J."/>
            <person name="Fawcett J.A."/>
            <person name="Hatakeyama M."/>
            <person name="Paape T."/>
            <person name="Ng C.H."/>
            <person name="Ang C.C."/>
            <person name="Tnah L.H."/>
            <person name="Lee C.T."/>
            <person name="Nishiyama T."/>
            <person name="Sese J."/>
            <person name="O'Brien M.J."/>
            <person name="Copetti D."/>
            <person name="Mohd Noor M.I."/>
            <person name="Ong R.C."/>
            <person name="Putra M."/>
            <person name="Sireger I.Z."/>
            <person name="Indrioko S."/>
            <person name="Kosugi Y."/>
            <person name="Izuno A."/>
            <person name="Isagi Y."/>
            <person name="Lee S.L."/>
            <person name="Shimizu K.K."/>
        </authorList>
    </citation>
    <scope>NUCLEOTIDE SEQUENCE [LARGE SCALE GENOMIC DNA]</scope>
    <source>
        <strain evidence="5">214</strain>
    </source>
</reference>
<dbReference type="Gene3D" id="3.80.10.10">
    <property type="entry name" value="Ribonuclease Inhibitor"/>
    <property type="match status" value="5"/>
</dbReference>
<keyword evidence="6" id="KW-1185">Reference proteome</keyword>
<dbReference type="InterPro" id="IPR001611">
    <property type="entry name" value="Leu-rich_rpt"/>
</dbReference>
<evidence type="ECO:0000259" key="4">
    <source>
        <dbReference type="Pfam" id="PF23247"/>
    </source>
</evidence>
<organism evidence="5 6">
    <name type="scientific">Rubroshorea leprosula</name>
    <dbReference type="NCBI Taxonomy" id="152421"/>
    <lineage>
        <taxon>Eukaryota</taxon>
        <taxon>Viridiplantae</taxon>
        <taxon>Streptophyta</taxon>
        <taxon>Embryophyta</taxon>
        <taxon>Tracheophyta</taxon>
        <taxon>Spermatophyta</taxon>
        <taxon>Magnoliopsida</taxon>
        <taxon>eudicotyledons</taxon>
        <taxon>Gunneridae</taxon>
        <taxon>Pentapetalae</taxon>
        <taxon>rosids</taxon>
        <taxon>malvids</taxon>
        <taxon>Malvales</taxon>
        <taxon>Dipterocarpaceae</taxon>
        <taxon>Rubroshorea</taxon>
    </lineage>
</organism>
<dbReference type="PANTHER" id="PTHR47186">
    <property type="entry name" value="LEUCINE-RICH REPEAT-CONTAINING PROTEIN 57"/>
    <property type="match status" value="1"/>
</dbReference>
<dbReference type="InterPro" id="IPR057135">
    <property type="entry name" value="At4g27190-like_LRR"/>
</dbReference>
<dbReference type="SUPFAM" id="SSF52058">
    <property type="entry name" value="L domain-like"/>
    <property type="match status" value="2"/>
</dbReference>
<dbReference type="Pfam" id="PF13855">
    <property type="entry name" value="LRR_8"/>
    <property type="match status" value="1"/>
</dbReference>
<feature type="domain" description="NB-ARC" evidence="3">
    <location>
        <begin position="6"/>
        <end position="92"/>
    </location>
</feature>
<keyword evidence="1" id="KW-0433">Leucine-rich repeat</keyword>
<evidence type="ECO:0000256" key="2">
    <source>
        <dbReference type="ARBA" id="ARBA00022737"/>
    </source>
</evidence>
<dbReference type="InterPro" id="IPR027417">
    <property type="entry name" value="P-loop_NTPase"/>
</dbReference>
<dbReference type="PRINTS" id="PR00364">
    <property type="entry name" value="DISEASERSIST"/>
</dbReference>
<proteinExistence type="predicted"/>
<keyword evidence="2" id="KW-0677">Repeat</keyword>
<evidence type="ECO:0008006" key="7">
    <source>
        <dbReference type="Google" id="ProtNLM"/>
    </source>
</evidence>
<dbReference type="SUPFAM" id="SSF52540">
    <property type="entry name" value="P-loop containing nucleoside triphosphate hydrolases"/>
    <property type="match status" value="1"/>
</dbReference>
<evidence type="ECO:0000313" key="5">
    <source>
        <dbReference type="EMBL" id="GKU95906.1"/>
    </source>
</evidence>
<name>A0AAV5I8Q1_9ROSI</name>
<dbReference type="InterPro" id="IPR003591">
    <property type="entry name" value="Leu-rich_rpt_typical-subtyp"/>
</dbReference>
<dbReference type="PANTHER" id="PTHR47186:SF3">
    <property type="entry name" value="OS09G0267800 PROTEIN"/>
    <property type="match status" value="1"/>
</dbReference>
<comment type="caution">
    <text evidence="5">The sequence shown here is derived from an EMBL/GenBank/DDBJ whole genome shotgun (WGS) entry which is preliminary data.</text>
</comment>
<dbReference type="Pfam" id="PF23247">
    <property type="entry name" value="LRR_RPS2"/>
    <property type="match status" value="1"/>
</dbReference>
<protein>
    <recommendedName>
        <fullName evidence="7">NB-ARC domain-containing protein</fullName>
    </recommendedName>
</protein>
<gene>
    <name evidence="5" type="ORF">SLEP1_g9204</name>
</gene>
<evidence type="ECO:0000313" key="6">
    <source>
        <dbReference type="Proteomes" id="UP001054252"/>
    </source>
</evidence>
<dbReference type="PROSITE" id="PS51450">
    <property type="entry name" value="LRR"/>
    <property type="match status" value="1"/>
</dbReference>
<evidence type="ECO:0000259" key="3">
    <source>
        <dbReference type="Pfam" id="PF00931"/>
    </source>
</evidence>
<dbReference type="Pfam" id="PF00931">
    <property type="entry name" value="NB-ARC"/>
    <property type="match status" value="1"/>
</dbReference>
<dbReference type="Proteomes" id="UP001054252">
    <property type="component" value="Unassembled WGS sequence"/>
</dbReference>
<feature type="domain" description="Disease resistance protein At4g27190-like leucine-rich repeats" evidence="4">
    <location>
        <begin position="1300"/>
        <end position="1418"/>
    </location>
</feature>
<dbReference type="GO" id="GO:0043531">
    <property type="term" value="F:ADP binding"/>
    <property type="evidence" value="ECO:0007669"/>
    <property type="project" value="InterPro"/>
</dbReference>
<sequence>MTTKTEGAVDKILEQLEDRVVKTIFLTGEAGVGKTWMAKAVSEAAVKRGSCYATVWILLDQKHDRDSLYADIARQFSLLISTDEWEDYADVKKEEENSEEDKMEDEIVVGLKKIREKHEEKATTSKKYLLWVLDEGNKKERSDLLSVQANGERNEMKKSDCQLLLEEVLGWDYSKVLIARRKSEDTTVNIIEPLLGKAGSTERTRVNTIEPLLGKEASKLLKDRVGKNVSSSPGFLELLKAIKGWEKGVLPADVIMISGAINCLAEKEATISEKLKAALNAAVNGLKTLQQRGFTERYYGVFNFEAALNEAAKGQTELQHSGLTKDDLEVGLNAANDLKQLSHCVIEEFSEHEEFRANHMIDCFWLSRDFFHKSIGSVHYNELITYWILEGCFDPVDHLEKAYDQGHYVLMKLIDFGMLRMQDDNAIFMEGLTLNIKDERCYGVSATANLRLATSMFETEKWEGFGRVAPSDGMIKTLRVGEEEKLVSTLLVNGSRLCKEIPKVFFRATHKLQVLGIFDSMIQGHPFSESETKANTEVAEKRVNEALAEVQVLVLRRCDILMGFNLVKKLNQLTALEISGATCLKEIPDDLFQDIARLQSLNLSRLPQIESLPSTLSNLTELRRLILRRCSCLQTVPSVRDLTHLEVLDFSECVSLEKMADMSLQALEELQILNLSRTKLQRMPIVRCLKNLTRLLLKGCDNLGSLRLLKDLSGLKFLDLSGIRKIKEMHDDCFQGTDNLEVLDLSKTEVKVFPPHFCTPRVLKLKDCFNLEMLPHMTERLESLDLSNASSLESFDDKSFSHLKNLHHLNLSKTKVKELPSLEGLDKLEDLFLEGCSSLEIPPKMKGLSGLKVFKLSGCKTLQSLPFLTDLQNLEDLVISACEAVSEIPDNYFECLTQLQKLSLSGCKKLIKLPRLRGLQNLKDLDLSGCEALSKILDNSFEHMTQLEKLNFSGTQINSLPSLFKPSKLHALVLRNCKNLNELPDLKSLPKLRTLDLFGATNLSEVETGSLNHLTQLQVLGLSTITAEKFPSVSILTNLKGLSLNGCPEIKKESWKALTGLEVLELSGTGITNLPDEFSEMVLLRRLHLPDLKLLQEFGWEKVKRLPGDLDWDECNIPDKDAPPGKPFLIVHGTGFFKRLKDRSLLDNIPKLFKQVVFSVYSSKMQAKDIDYHQHNFSDVHFQIRDFPQHEQRQCLEIQGFDEYPTGIEDVLKQAERISLVENKFLSFISDLHSENLKSMKSCWLERCTEVKSIYEVPNAYLKPEKRLEAEEKMEFAENLEILRISSLPKLRSFYEGKVQCFKNLKELYIDYCPMLETVFSSNQVLENLETLQIKFCGILKTVFGQSKAPDGSVQFASASKLKHLYICHCPVLETVFSSPLLPKELETVKIKFCDKLQSVFGNEESAYSDLLKVSKLYLSELPELRTIGVKLLNCVPPVWEVINCTKLQRTENSEPRNASEEITVVGDH</sequence>
<dbReference type="SMART" id="SM00369">
    <property type="entry name" value="LRR_TYP"/>
    <property type="match status" value="7"/>
</dbReference>
<evidence type="ECO:0000256" key="1">
    <source>
        <dbReference type="ARBA" id="ARBA00022614"/>
    </source>
</evidence>
<dbReference type="SUPFAM" id="SSF52047">
    <property type="entry name" value="RNI-like"/>
    <property type="match status" value="1"/>
</dbReference>
<dbReference type="InterPro" id="IPR002182">
    <property type="entry name" value="NB-ARC"/>
</dbReference>
<accession>A0AAV5I8Q1</accession>